<keyword evidence="2" id="KW-1185">Reference proteome</keyword>
<accession>A0AAW0AX18</accession>
<comment type="caution">
    <text evidence="1">The sequence shown here is derived from an EMBL/GenBank/DDBJ whole genome shotgun (WGS) entry which is preliminary data.</text>
</comment>
<evidence type="ECO:0000313" key="1">
    <source>
        <dbReference type="EMBL" id="KAK7017263.1"/>
    </source>
</evidence>
<dbReference type="Proteomes" id="UP001362999">
    <property type="component" value="Unassembled WGS sequence"/>
</dbReference>
<dbReference type="AlphaFoldDB" id="A0AAW0AX18"/>
<name>A0AAW0AX18_9AGAR</name>
<proteinExistence type="predicted"/>
<organism evidence="1 2">
    <name type="scientific">Favolaschia claudopus</name>
    <dbReference type="NCBI Taxonomy" id="2862362"/>
    <lineage>
        <taxon>Eukaryota</taxon>
        <taxon>Fungi</taxon>
        <taxon>Dikarya</taxon>
        <taxon>Basidiomycota</taxon>
        <taxon>Agaricomycotina</taxon>
        <taxon>Agaricomycetes</taxon>
        <taxon>Agaricomycetidae</taxon>
        <taxon>Agaricales</taxon>
        <taxon>Marasmiineae</taxon>
        <taxon>Mycenaceae</taxon>
        <taxon>Favolaschia</taxon>
    </lineage>
</organism>
<evidence type="ECO:0000313" key="2">
    <source>
        <dbReference type="Proteomes" id="UP001362999"/>
    </source>
</evidence>
<gene>
    <name evidence="1" type="ORF">R3P38DRAFT_2381409</name>
</gene>
<feature type="non-terminal residue" evidence="1">
    <location>
        <position position="204"/>
    </location>
</feature>
<protein>
    <submittedName>
        <fullName evidence="1">Uncharacterized protein</fullName>
    </submittedName>
</protein>
<dbReference type="EMBL" id="JAWWNJ010000048">
    <property type="protein sequence ID" value="KAK7017263.1"/>
    <property type="molecule type" value="Genomic_DNA"/>
</dbReference>
<sequence length="204" mass="23657">MKMPLPKDVPTLRAKASKNLTRPDNVFCSEGLFPFFTACNAFPEWTPGTTDHFPVVSTLDLVPPSKEKVERRDWRAADWEEFRKMLRRELEGVAEVEGYASVEEVENGIRELDAAIQRCVEEHVPLRKVSPHSKRWWTAELTERKKVRDRLALRSTQQLEFEDSPTHEEYRKARNGLSAAIRTARATCWEDWLEDIDGTDVWTA</sequence>
<reference evidence="1 2" key="1">
    <citation type="journal article" date="2024" name="J Genomics">
        <title>Draft genome sequencing and assembly of Favolaschia claudopus CIRM-BRFM 2984 isolated from oak limbs.</title>
        <authorList>
            <person name="Navarro D."/>
            <person name="Drula E."/>
            <person name="Chaduli D."/>
            <person name="Cazenave R."/>
            <person name="Ahrendt S."/>
            <person name="Wang J."/>
            <person name="Lipzen A."/>
            <person name="Daum C."/>
            <person name="Barry K."/>
            <person name="Grigoriev I.V."/>
            <person name="Favel A."/>
            <person name="Rosso M.N."/>
            <person name="Martin F."/>
        </authorList>
    </citation>
    <scope>NUCLEOTIDE SEQUENCE [LARGE SCALE GENOMIC DNA]</scope>
    <source>
        <strain evidence="1 2">CIRM-BRFM 2984</strain>
    </source>
</reference>